<sequence length="419" mass="49790">MNKLYRYIPEEVNNKIQKGSYRLKEHLYIICDMIYRVGIFRKEGQYYSNTYVDIPYSYFRDIITFSPNITKAKDYLISEGIIECDNHSSKKNGKALGYRFRSDVISKLIPVEIKKGTLKKQIINNRQKRNNLVNSKYKEYKNHFLDTFKIDTDAALDYINALFDKRISELRLNHANNDITDFLKEFNKITIQFNYLYMSIHTIKDGQLFFNQNDTNNRIDTNLTSLKSELKQFIISSSNLIQIDIINSQPFLLSIILNEEKNSSIDRKELIKYTNWTRGGLFYEKFTEEYIKKHNSKIARKEIKELMFCIFYSKNESYVKQKAIFKNIFPTISHWIQQQKLQNHNALAIKMQKFESEICINKICNKLDIQKIKYYTIHDAWLVSQEYVNATIHIIEDCFMKTHGTKPKLDSKEIGNRKE</sequence>
<keyword evidence="2" id="KW-1185">Reference proteome</keyword>
<evidence type="ECO:0000313" key="2">
    <source>
        <dbReference type="Proteomes" id="UP000561681"/>
    </source>
</evidence>
<name>A0A7W7NAB8_9FLAO</name>
<dbReference type="AlphaFoldDB" id="A0A7W7NAB8"/>
<proteinExistence type="predicted"/>
<dbReference type="Proteomes" id="UP000561681">
    <property type="component" value="Unassembled WGS sequence"/>
</dbReference>
<comment type="caution">
    <text evidence="1">The sequence shown here is derived from an EMBL/GenBank/DDBJ whole genome shotgun (WGS) entry which is preliminary data.</text>
</comment>
<organism evidence="1 2">
    <name type="scientific">Flavobacterium nitrogenifigens</name>
    <dbReference type="NCBI Taxonomy" id="1617283"/>
    <lineage>
        <taxon>Bacteria</taxon>
        <taxon>Pseudomonadati</taxon>
        <taxon>Bacteroidota</taxon>
        <taxon>Flavobacteriia</taxon>
        <taxon>Flavobacteriales</taxon>
        <taxon>Flavobacteriaceae</taxon>
        <taxon>Flavobacterium</taxon>
    </lineage>
</organism>
<accession>A0A7W7NAB8</accession>
<protein>
    <recommendedName>
        <fullName evidence="3">DNA-directed RNA polymerase</fullName>
    </recommendedName>
</protein>
<gene>
    <name evidence="1" type="ORF">HNP37_004463</name>
</gene>
<dbReference type="RefSeq" id="WP_184167442.1">
    <property type="nucleotide sequence ID" value="NZ_JACHLD010000009.1"/>
</dbReference>
<reference evidence="1 2" key="1">
    <citation type="submission" date="2020-08" db="EMBL/GenBank/DDBJ databases">
        <title>Functional genomics of gut bacteria from endangered species of beetles.</title>
        <authorList>
            <person name="Carlos-Shanley C."/>
        </authorList>
    </citation>
    <scope>NUCLEOTIDE SEQUENCE [LARGE SCALE GENOMIC DNA]</scope>
    <source>
        <strain evidence="1 2">S00142</strain>
    </source>
</reference>
<evidence type="ECO:0000313" key="1">
    <source>
        <dbReference type="EMBL" id="MBB4804376.1"/>
    </source>
</evidence>
<dbReference type="EMBL" id="JACHLD010000009">
    <property type="protein sequence ID" value="MBB4804376.1"/>
    <property type="molecule type" value="Genomic_DNA"/>
</dbReference>
<evidence type="ECO:0008006" key="3">
    <source>
        <dbReference type="Google" id="ProtNLM"/>
    </source>
</evidence>